<feature type="chain" id="PRO_5005466355" evidence="3">
    <location>
        <begin position="23"/>
        <end position="405"/>
    </location>
</feature>
<feature type="signal peptide" evidence="3">
    <location>
        <begin position="1"/>
        <end position="22"/>
    </location>
</feature>
<dbReference type="PANTHER" id="PTHR33227">
    <property type="entry name" value="STIGMA-SPECIFIC STIG1-LIKE PROTEIN 3"/>
    <property type="match status" value="1"/>
</dbReference>
<accession>A0A0K1PZQ7</accession>
<evidence type="ECO:0000313" key="4">
    <source>
        <dbReference type="EMBL" id="AKU98866.1"/>
    </source>
</evidence>
<evidence type="ECO:0000256" key="2">
    <source>
        <dbReference type="SAM" id="MobiDB-lite"/>
    </source>
</evidence>
<dbReference type="AlphaFoldDB" id="A0A0K1PZQ7"/>
<dbReference type="InterPro" id="IPR006969">
    <property type="entry name" value="Stig-like"/>
</dbReference>
<feature type="region of interest" description="Disordered" evidence="2">
    <location>
        <begin position="36"/>
        <end position="57"/>
    </location>
</feature>
<gene>
    <name evidence="4" type="ORF">AKJ09_05530</name>
</gene>
<dbReference type="PANTHER" id="PTHR33227:SF48">
    <property type="entry name" value="STIGMA-SPECIFIC STIG1-LIKE PROTEIN 4"/>
    <property type="match status" value="1"/>
</dbReference>
<dbReference type="Proteomes" id="UP000064967">
    <property type="component" value="Chromosome"/>
</dbReference>
<keyword evidence="5" id="KW-1185">Reference proteome</keyword>
<organism evidence="4 5">
    <name type="scientific">Labilithrix luteola</name>
    <dbReference type="NCBI Taxonomy" id="1391654"/>
    <lineage>
        <taxon>Bacteria</taxon>
        <taxon>Pseudomonadati</taxon>
        <taxon>Myxococcota</taxon>
        <taxon>Polyangia</taxon>
        <taxon>Polyangiales</taxon>
        <taxon>Labilitrichaceae</taxon>
        <taxon>Labilithrix</taxon>
    </lineage>
</organism>
<feature type="compositionally biased region" description="Pro residues" evidence="2">
    <location>
        <begin position="43"/>
        <end position="53"/>
    </location>
</feature>
<evidence type="ECO:0000313" key="5">
    <source>
        <dbReference type="Proteomes" id="UP000064967"/>
    </source>
</evidence>
<sequence>MFSTKKRLATLGLTAFAVLAVACAKKVDLGDETVDETDAAAPGEPPKFTPPPAEDGGDADVDVSLPKVLACLGTECPDGYDTCAVTAAFKCGTNLMNDNNNCGACGVSCGGYDPINMTGRCVKGACQFECLTKSDFSGTYDYRNCNNVLDDGCEINVTSDVNNCGVCGNKCAPGVHCISGKCGCSNGKTDCNGRCTDPRNDDSNCGACGNVCTNPTPACSPMPANTAYGCADSECGKLKCKSGFADCNQDTNLGCASDGCETNVKTDPNNCGSCGAKCGADQECKDVGFGPQCYDTCAKSGLTACGDKCVDLLSDKSNCGGCGQSCITPLVGNTVNNCKKGICVLECLPNFADCNGNPADGCEVDLRVHPANCGACGTSCNYGEGQPCIDGKCLMVECDAGVQTK</sequence>
<dbReference type="PROSITE" id="PS51257">
    <property type="entry name" value="PROKAR_LIPOPROTEIN"/>
    <property type="match status" value="1"/>
</dbReference>
<evidence type="ECO:0000256" key="3">
    <source>
        <dbReference type="SAM" id="SignalP"/>
    </source>
</evidence>
<dbReference type="RefSeq" id="WP_146649951.1">
    <property type="nucleotide sequence ID" value="NZ_CP012333.1"/>
</dbReference>
<protein>
    <submittedName>
        <fullName evidence="4">Tryptophan synthase alpha chain</fullName>
    </submittedName>
</protein>
<reference evidence="4 5" key="1">
    <citation type="submission" date="2015-08" db="EMBL/GenBank/DDBJ databases">
        <authorList>
            <person name="Babu N.S."/>
            <person name="Beckwith C.J."/>
            <person name="Beseler K.G."/>
            <person name="Brison A."/>
            <person name="Carone J.V."/>
            <person name="Caskin T.P."/>
            <person name="Diamond M."/>
            <person name="Durham M.E."/>
            <person name="Foxe J.M."/>
            <person name="Go M."/>
            <person name="Henderson B.A."/>
            <person name="Jones I.B."/>
            <person name="McGettigan J.A."/>
            <person name="Micheletti S.J."/>
            <person name="Nasrallah M.E."/>
            <person name="Ortiz D."/>
            <person name="Piller C.R."/>
            <person name="Privatt S.R."/>
            <person name="Schneider S.L."/>
            <person name="Sharp S."/>
            <person name="Smith T.C."/>
            <person name="Stanton J.D."/>
            <person name="Ullery H.E."/>
            <person name="Wilson R.J."/>
            <person name="Serrano M.G."/>
            <person name="Buck G."/>
            <person name="Lee V."/>
            <person name="Wang Y."/>
            <person name="Carvalho R."/>
            <person name="Voegtly L."/>
            <person name="Shi R."/>
            <person name="Duckworth R."/>
            <person name="Johnson A."/>
            <person name="Loviza R."/>
            <person name="Walstead R."/>
            <person name="Shah Z."/>
            <person name="Kiflezghi M."/>
            <person name="Wade K."/>
            <person name="Ball S.L."/>
            <person name="Bradley K.W."/>
            <person name="Asai D.J."/>
            <person name="Bowman C.A."/>
            <person name="Russell D.A."/>
            <person name="Pope W.H."/>
            <person name="Jacobs-Sera D."/>
            <person name="Hendrix R.W."/>
            <person name="Hatfull G.F."/>
        </authorList>
    </citation>
    <scope>NUCLEOTIDE SEQUENCE [LARGE SCALE GENOMIC DNA]</scope>
    <source>
        <strain evidence="4 5">DSM 27648</strain>
    </source>
</reference>
<dbReference type="STRING" id="1391654.AKJ09_05530"/>
<dbReference type="KEGG" id="llu:AKJ09_05530"/>
<name>A0A0K1PZQ7_9BACT</name>
<dbReference type="OrthoDB" id="5522667at2"/>
<dbReference type="EMBL" id="CP012333">
    <property type="protein sequence ID" value="AKU98866.1"/>
    <property type="molecule type" value="Genomic_DNA"/>
</dbReference>
<evidence type="ECO:0000256" key="1">
    <source>
        <dbReference type="ARBA" id="ARBA00022729"/>
    </source>
</evidence>
<proteinExistence type="predicted"/>
<keyword evidence="1 3" id="KW-0732">Signal</keyword>